<name>A0ABY2KKG5_9RHOB</name>
<sequence>MKPTHAQREFTATRQFTDRDDERNLFLGVLRERQALDTYRVLSWYGVGGQGKSALSREFMRLAAEQGDKVAAARINLDDLKMRRVEDALLSIRLQLSQSFGHRFGAFDTAFARHFVLTNPGVNIRQRHPELFRGENPLLDDLIDWSEAGVDALVEGVTLAVPGLNLLYKYLSRLSSRTREWYERRGKVVLRGLDDFTADELLDRLPSYLGSDICDLLERRPHRCLVVVDTHEALWQGHTSKDPNEGGRADAWLRLFVQDAPGVLFTIFGRDKLKWSDIDSDWSEIVESHLLGGLSKEDADSFLRAVPISSATVRRSIVDGAKGLPFYLDIQVDLFERLMMGESYPDPQLFGGAHPDILRRFLDHIGDGERKALRLASYPTRLTEAVINGLAQEFLGGIGHVNWGQLTRFSFMRSDGQEAVLMHDVMREDLQAREREERPEMFRTVHNHLFERNYAVFRDKRPNEIRSEHEEALEASLHHWIAADLDVDDDFFSAGFKSFIDAHRYGCLERTYRLLSKHQAGETQHKTLPMRWLLAQQIGNQGRYREAEEEFRAIWE</sequence>
<dbReference type="Proteomes" id="UP000297741">
    <property type="component" value="Unassembled WGS sequence"/>
</dbReference>
<evidence type="ECO:0008006" key="3">
    <source>
        <dbReference type="Google" id="ProtNLM"/>
    </source>
</evidence>
<reference evidence="1 2" key="1">
    <citation type="submission" date="2018-11" db="EMBL/GenBank/DDBJ databases">
        <title>Tabrizicola sp. isolated from sediment of alpine lake.</title>
        <authorList>
            <person name="Liu Z."/>
        </authorList>
    </citation>
    <scope>NUCLEOTIDE SEQUENCE [LARGE SCALE GENOMIC DNA]</scope>
    <source>
        <strain evidence="1 2">DRYC-M-16</strain>
    </source>
</reference>
<proteinExistence type="predicted"/>
<accession>A0ABY2KKG5</accession>
<organism evidence="1 2">
    <name type="scientific">Pseudotabrizicola sediminis</name>
    <dbReference type="NCBI Taxonomy" id="2486418"/>
    <lineage>
        <taxon>Bacteria</taxon>
        <taxon>Pseudomonadati</taxon>
        <taxon>Pseudomonadota</taxon>
        <taxon>Alphaproteobacteria</taxon>
        <taxon>Rhodobacterales</taxon>
        <taxon>Paracoccaceae</taxon>
        <taxon>Pseudotabrizicola</taxon>
    </lineage>
</organism>
<comment type="caution">
    <text evidence="1">The sequence shown here is derived from an EMBL/GenBank/DDBJ whole genome shotgun (WGS) entry which is preliminary data.</text>
</comment>
<feature type="non-terminal residue" evidence="1">
    <location>
        <position position="556"/>
    </location>
</feature>
<keyword evidence="2" id="KW-1185">Reference proteome</keyword>
<gene>
    <name evidence="1" type="ORF">EEB11_19310</name>
</gene>
<dbReference type="RefSeq" id="WP_135434189.1">
    <property type="nucleotide sequence ID" value="NZ_RPEM01000044.1"/>
</dbReference>
<protein>
    <recommendedName>
        <fullName evidence="3">ATP-binding protein</fullName>
    </recommendedName>
</protein>
<dbReference type="EMBL" id="RPEM01000044">
    <property type="protein sequence ID" value="TGD41221.1"/>
    <property type="molecule type" value="Genomic_DNA"/>
</dbReference>
<evidence type="ECO:0000313" key="2">
    <source>
        <dbReference type="Proteomes" id="UP000297741"/>
    </source>
</evidence>
<evidence type="ECO:0000313" key="1">
    <source>
        <dbReference type="EMBL" id="TGD41221.1"/>
    </source>
</evidence>